<dbReference type="InterPro" id="IPR013785">
    <property type="entry name" value="Aldolase_TIM"/>
</dbReference>
<keyword evidence="8" id="KW-0411">Iron-sulfur</keyword>
<dbReference type="AlphaFoldDB" id="A0A239BEK1"/>
<accession>A0A239BEK1</accession>
<dbReference type="Proteomes" id="UP000198304">
    <property type="component" value="Unassembled WGS sequence"/>
</dbReference>
<evidence type="ECO:0000256" key="7">
    <source>
        <dbReference type="ARBA" id="ARBA00023004"/>
    </source>
</evidence>
<dbReference type="PANTHER" id="PTHR11228:SF27">
    <property type="entry name" value="GLYCYL-RADICAL ENZYME ACTIVATING ENZYME MJ1227-RELATED"/>
    <property type="match status" value="1"/>
</dbReference>
<organism evidence="10 11">
    <name type="scientific">Anaerovirgula multivorans</name>
    <dbReference type="NCBI Taxonomy" id="312168"/>
    <lineage>
        <taxon>Bacteria</taxon>
        <taxon>Bacillati</taxon>
        <taxon>Bacillota</taxon>
        <taxon>Clostridia</taxon>
        <taxon>Peptostreptococcales</taxon>
        <taxon>Natronincolaceae</taxon>
        <taxon>Anaerovirgula</taxon>
    </lineage>
</organism>
<evidence type="ECO:0000256" key="8">
    <source>
        <dbReference type="ARBA" id="ARBA00023014"/>
    </source>
</evidence>
<feature type="domain" description="Radical SAM core" evidence="9">
    <location>
        <begin position="19"/>
        <end position="233"/>
    </location>
</feature>
<evidence type="ECO:0000256" key="6">
    <source>
        <dbReference type="ARBA" id="ARBA00023002"/>
    </source>
</evidence>
<dbReference type="InterPro" id="IPR050377">
    <property type="entry name" value="Radical_SAM_PqqE_MftC-like"/>
</dbReference>
<gene>
    <name evidence="10" type="ORF">SAMN05446037_1003224</name>
</gene>
<dbReference type="NCBIfam" id="TIGR02495">
    <property type="entry name" value="NrdG2"/>
    <property type="match status" value="1"/>
</dbReference>
<dbReference type="PANTHER" id="PTHR11228">
    <property type="entry name" value="RADICAL SAM DOMAIN PROTEIN"/>
    <property type="match status" value="1"/>
</dbReference>
<dbReference type="SUPFAM" id="SSF102114">
    <property type="entry name" value="Radical SAM enzymes"/>
    <property type="match status" value="1"/>
</dbReference>
<protein>
    <submittedName>
        <fullName evidence="10">Pyruvate formate lyase activating enzyme</fullName>
    </submittedName>
</protein>
<dbReference type="SFLD" id="SFLDG01067">
    <property type="entry name" value="SPASM/twitch_domain_containing"/>
    <property type="match status" value="1"/>
</dbReference>
<evidence type="ECO:0000313" key="10">
    <source>
        <dbReference type="EMBL" id="SNS06467.1"/>
    </source>
</evidence>
<dbReference type="InterPro" id="IPR007197">
    <property type="entry name" value="rSAM"/>
</dbReference>
<evidence type="ECO:0000256" key="5">
    <source>
        <dbReference type="ARBA" id="ARBA00022723"/>
    </source>
</evidence>
<dbReference type="Gene3D" id="3.20.20.70">
    <property type="entry name" value="Aldolase class I"/>
    <property type="match status" value="1"/>
</dbReference>
<dbReference type="GO" id="GO:0046872">
    <property type="term" value="F:metal ion binding"/>
    <property type="evidence" value="ECO:0007669"/>
    <property type="project" value="UniProtKB-KW"/>
</dbReference>
<evidence type="ECO:0000256" key="1">
    <source>
        <dbReference type="ARBA" id="ARBA00001966"/>
    </source>
</evidence>
<keyword evidence="11" id="KW-1185">Reference proteome</keyword>
<dbReference type="PROSITE" id="PS01087">
    <property type="entry name" value="RADICAL_ACTIVATING"/>
    <property type="match status" value="1"/>
</dbReference>
<dbReference type="InterPro" id="IPR012840">
    <property type="entry name" value="NrdG2"/>
</dbReference>
<keyword evidence="10" id="KW-0670">Pyruvate</keyword>
<dbReference type="InterPro" id="IPR001989">
    <property type="entry name" value="Radical_activat_CS"/>
</dbReference>
<keyword evidence="10" id="KW-0456">Lyase</keyword>
<dbReference type="GO" id="GO:0051539">
    <property type="term" value="F:4 iron, 4 sulfur cluster binding"/>
    <property type="evidence" value="ECO:0007669"/>
    <property type="project" value="UniProtKB-KW"/>
</dbReference>
<dbReference type="SMART" id="SM00729">
    <property type="entry name" value="Elp3"/>
    <property type="match status" value="1"/>
</dbReference>
<dbReference type="SFLD" id="SFLDS00029">
    <property type="entry name" value="Radical_SAM"/>
    <property type="match status" value="1"/>
</dbReference>
<keyword evidence="3" id="KW-0004">4Fe-4S</keyword>
<evidence type="ECO:0000313" key="11">
    <source>
        <dbReference type="Proteomes" id="UP000198304"/>
    </source>
</evidence>
<name>A0A239BEK1_9FIRM</name>
<keyword evidence="5" id="KW-0479">Metal-binding</keyword>
<keyword evidence="6" id="KW-0560">Oxidoreductase</keyword>
<dbReference type="Pfam" id="PF04055">
    <property type="entry name" value="Radical_SAM"/>
    <property type="match status" value="1"/>
</dbReference>
<dbReference type="CDD" id="cd01335">
    <property type="entry name" value="Radical_SAM"/>
    <property type="match status" value="1"/>
</dbReference>
<keyword evidence="4" id="KW-0949">S-adenosyl-L-methionine</keyword>
<comment type="cofactor">
    <cofactor evidence="1">
        <name>[4Fe-4S] cluster</name>
        <dbReference type="ChEBI" id="CHEBI:49883"/>
    </cofactor>
</comment>
<dbReference type="GO" id="GO:0016491">
    <property type="term" value="F:oxidoreductase activity"/>
    <property type="evidence" value="ECO:0007669"/>
    <property type="project" value="UniProtKB-KW"/>
</dbReference>
<sequence length="235" mass="27438">MKWGEHMKIIGMEKSSFIDFPGKISTVYFTAGCNFRCGYCHNAPIVKGQGKDISEEEVFSFLEKRKKYIDAICISGGEPTLYDELYDFIKKVKEKGFYIKLDTNGTRPEMLKKLIDEKLIDYAAMDIKAPFYKYEFVTKTKVDIERIESSINIIRNSPIDYEFRTTVCKELLTKEDILEIAKHLKGSKRYYIQNFKDVETVLAGQNQFHSYDVETLEEIRKSIEGYFNVFGIRNH</sequence>
<dbReference type="InterPro" id="IPR058240">
    <property type="entry name" value="rSAM_sf"/>
</dbReference>
<proteinExistence type="inferred from homology"/>
<dbReference type="EMBL" id="FZOJ01000003">
    <property type="protein sequence ID" value="SNS06467.1"/>
    <property type="molecule type" value="Genomic_DNA"/>
</dbReference>
<dbReference type="PROSITE" id="PS51918">
    <property type="entry name" value="RADICAL_SAM"/>
    <property type="match status" value="1"/>
</dbReference>
<evidence type="ECO:0000259" key="9">
    <source>
        <dbReference type="PROSITE" id="PS51918"/>
    </source>
</evidence>
<evidence type="ECO:0000256" key="4">
    <source>
        <dbReference type="ARBA" id="ARBA00022691"/>
    </source>
</evidence>
<keyword evidence="7" id="KW-0408">Iron</keyword>
<reference evidence="10 11" key="1">
    <citation type="submission" date="2017-06" db="EMBL/GenBank/DDBJ databases">
        <authorList>
            <person name="Kim H.J."/>
            <person name="Triplett B.A."/>
        </authorList>
    </citation>
    <scope>NUCLEOTIDE SEQUENCE [LARGE SCALE GENOMIC DNA]</scope>
    <source>
        <strain evidence="10 11">SCA</strain>
    </source>
</reference>
<dbReference type="SFLD" id="SFLDG01094">
    <property type="entry name" value="Uncharacterised_Radical_SAM_Su"/>
    <property type="match status" value="1"/>
</dbReference>
<dbReference type="InterPro" id="IPR006638">
    <property type="entry name" value="Elp3/MiaA/NifB-like_rSAM"/>
</dbReference>
<evidence type="ECO:0000256" key="3">
    <source>
        <dbReference type="ARBA" id="ARBA00022485"/>
    </source>
</evidence>
<dbReference type="GO" id="GO:0016829">
    <property type="term" value="F:lyase activity"/>
    <property type="evidence" value="ECO:0007669"/>
    <property type="project" value="UniProtKB-KW"/>
</dbReference>
<evidence type="ECO:0000256" key="2">
    <source>
        <dbReference type="ARBA" id="ARBA00009777"/>
    </source>
</evidence>
<comment type="similarity">
    <text evidence="2">Belongs to the organic radical-activating enzymes family.</text>
</comment>